<keyword evidence="1" id="KW-0812">Transmembrane</keyword>
<dbReference type="EMBL" id="VOIR01000015">
    <property type="protein sequence ID" value="KAA6432086.1"/>
    <property type="molecule type" value="Genomic_DNA"/>
</dbReference>
<feature type="transmembrane region" description="Helical" evidence="1">
    <location>
        <begin position="77"/>
        <end position="97"/>
    </location>
</feature>
<gene>
    <name evidence="2" type="ORF">FQ330_09915</name>
</gene>
<evidence type="ECO:0000256" key="1">
    <source>
        <dbReference type="SAM" id="Phobius"/>
    </source>
</evidence>
<sequence length="131" mass="13071">MAVAQHRAPTVFAVPTGWAVAAALGAGVLIGVLLGVLFSPDAQGLQVGVTYGAILGLPAAVAVVFSRRSMQQGTQLWMLGLVAVASVAIMAALLFALSQLSLAMAPAGLVLGAATAIVALLVGLWTAHRSA</sequence>
<protein>
    <submittedName>
        <fullName evidence="2">Uncharacterized protein</fullName>
    </submittedName>
</protein>
<feature type="transmembrane region" description="Helical" evidence="1">
    <location>
        <begin position="103"/>
        <end position="127"/>
    </location>
</feature>
<feature type="transmembrane region" description="Helical" evidence="1">
    <location>
        <begin position="12"/>
        <end position="38"/>
    </location>
</feature>
<feature type="transmembrane region" description="Helical" evidence="1">
    <location>
        <begin position="44"/>
        <end position="65"/>
    </location>
</feature>
<name>A0A5M8QBA3_9MICO</name>
<dbReference type="AlphaFoldDB" id="A0A5M8QBA3"/>
<evidence type="ECO:0000313" key="2">
    <source>
        <dbReference type="EMBL" id="KAA6432086.1"/>
    </source>
</evidence>
<proteinExistence type="predicted"/>
<evidence type="ECO:0000313" key="3">
    <source>
        <dbReference type="Proteomes" id="UP000323221"/>
    </source>
</evidence>
<comment type="caution">
    <text evidence="2">The sequence shown here is derived from an EMBL/GenBank/DDBJ whole genome shotgun (WGS) entry which is preliminary data.</text>
</comment>
<accession>A0A5M8QBA3</accession>
<dbReference type="Proteomes" id="UP000323221">
    <property type="component" value="Unassembled WGS sequence"/>
</dbReference>
<keyword evidence="1" id="KW-1133">Transmembrane helix</keyword>
<reference evidence="2 3" key="1">
    <citation type="submission" date="2019-08" db="EMBL/GenBank/DDBJ databases">
        <title>Agrococcus lahaulensis sp. nov., isolated from a cold desert of the Indian Himalayas.</title>
        <authorList>
            <person name="Qu J.H."/>
        </authorList>
    </citation>
    <scope>NUCLEOTIDE SEQUENCE [LARGE SCALE GENOMIC DNA]</scope>
    <source>
        <strain evidence="2 3">NS18</strain>
    </source>
</reference>
<organism evidence="2 3">
    <name type="scientific">Agrococcus sediminis</name>
    <dbReference type="NCBI Taxonomy" id="2599924"/>
    <lineage>
        <taxon>Bacteria</taxon>
        <taxon>Bacillati</taxon>
        <taxon>Actinomycetota</taxon>
        <taxon>Actinomycetes</taxon>
        <taxon>Micrococcales</taxon>
        <taxon>Microbacteriaceae</taxon>
        <taxon>Agrococcus</taxon>
    </lineage>
</organism>
<keyword evidence="1" id="KW-0472">Membrane</keyword>
<keyword evidence="3" id="KW-1185">Reference proteome</keyword>
<dbReference type="RefSeq" id="WP_128190568.1">
    <property type="nucleotide sequence ID" value="NZ_JBFBFL010000003.1"/>
</dbReference>